<dbReference type="SUPFAM" id="SSF51430">
    <property type="entry name" value="NAD(P)-linked oxidoreductase"/>
    <property type="match status" value="1"/>
</dbReference>
<organism evidence="5">
    <name type="scientific">Flexilinea flocculi</name>
    <dbReference type="NCBI Taxonomy" id="1678840"/>
    <lineage>
        <taxon>Bacteria</taxon>
        <taxon>Bacillati</taxon>
        <taxon>Chloroflexota</taxon>
        <taxon>Anaerolineae</taxon>
        <taxon>Anaerolineales</taxon>
        <taxon>Anaerolineaceae</taxon>
        <taxon>Flexilinea</taxon>
    </lineage>
</organism>
<keyword evidence="6" id="KW-1185">Reference proteome</keyword>
<dbReference type="GO" id="GO:0016491">
    <property type="term" value="F:oxidoreductase activity"/>
    <property type="evidence" value="ECO:0007669"/>
    <property type="project" value="UniProtKB-KW"/>
</dbReference>
<evidence type="ECO:0000259" key="4">
    <source>
        <dbReference type="Pfam" id="PF00248"/>
    </source>
</evidence>
<evidence type="ECO:0000256" key="2">
    <source>
        <dbReference type="ARBA" id="ARBA00022857"/>
    </source>
</evidence>
<dbReference type="GO" id="GO:0051596">
    <property type="term" value="P:methylglyoxal catabolic process"/>
    <property type="evidence" value="ECO:0007669"/>
    <property type="project" value="TreeGrafter"/>
</dbReference>
<evidence type="ECO:0000313" key="5">
    <source>
        <dbReference type="EMBL" id="GAP41785.1"/>
    </source>
</evidence>
<dbReference type="PATRIC" id="fig|1678840.3.peg.3311"/>
<evidence type="ECO:0000256" key="1">
    <source>
        <dbReference type="ARBA" id="ARBA00006515"/>
    </source>
</evidence>
<dbReference type="PANTHER" id="PTHR43150:SF4">
    <property type="entry name" value="L-GLYCERALDEHYDE 3-PHOSPHATE REDUCTASE"/>
    <property type="match status" value="1"/>
</dbReference>
<dbReference type="PANTHER" id="PTHR43150">
    <property type="entry name" value="HYPERKINETIC, ISOFORM M"/>
    <property type="match status" value="1"/>
</dbReference>
<dbReference type="NCBIfam" id="NF007388">
    <property type="entry name" value="PRK09912.1"/>
    <property type="match status" value="1"/>
</dbReference>
<dbReference type="EMBL" id="DF968181">
    <property type="protein sequence ID" value="GAP41785.1"/>
    <property type="molecule type" value="Genomic_DNA"/>
</dbReference>
<dbReference type="InterPro" id="IPR023210">
    <property type="entry name" value="NADP_OxRdtase_dom"/>
</dbReference>
<sequence>MIDAHNENLSDVYAASPSRYDTMIYRRCGRSGIKLPVLTLGLWHNFDGYKSFETARAMVRHAFNKGITHFDLANNYGPPYGAAERVFGQLFALDLKPYRDELFISSKAGYDMWPGPYGDFGSRKYLISSLNQSLKRTGLDYVDVFYHHRPDPETPLEETMSALDHVVRQGKALYAGISNYPADLTAKAAKILRDLGTPCLIHQPSYSILNRWTEKDHLFDITAENGIGVIVFSPLQRGLLSGRYLNGIPEGSRASLNKHLKSNLINEQTIGYIKALNEVAQKRGQTLAQMSLAWVLRDTRVTSALFGASSVDQVDENLRVLDQLNFSDEELREIDRIAEPFIKLLEK</sequence>
<dbReference type="OrthoDB" id="9804790at2"/>
<dbReference type="RefSeq" id="WP_062283726.1">
    <property type="nucleotide sequence ID" value="NZ_DF968181.1"/>
</dbReference>
<feature type="domain" description="NADP-dependent oxidoreductase" evidence="4">
    <location>
        <begin position="38"/>
        <end position="338"/>
    </location>
</feature>
<accession>A0A0S7BYK4</accession>
<keyword evidence="2" id="KW-0521">NADP</keyword>
<protein>
    <submittedName>
        <fullName evidence="5">Predicted oxidoreductase</fullName>
    </submittedName>
</protein>
<reference evidence="5" key="1">
    <citation type="journal article" date="2015" name="Genome Announc.">
        <title>Draft Genome Sequence of Anaerolineae Strain TC1, a Novel Isolate from a Methanogenic Wastewater Treatment System.</title>
        <authorList>
            <person name="Matsuura N."/>
            <person name="Tourlousse D.M."/>
            <person name="Sun L."/>
            <person name="Toyonaga M."/>
            <person name="Kuroda K."/>
            <person name="Ohashi A."/>
            <person name="Cruz R."/>
            <person name="Yamaguchi T."/>
            <person name="Sekiguchi Y."/>
        </authorList>
    </citation>
    <scope>NUCLEOTIDE SEQUENCE [LARGE SCALE GENOMIC DNA]</scope>
    <source>
        <strain evidence="5">TC1</strain>
    </source>
</reference>
<dbReference type="Pfam" id="PF00248">
    <property type="entry name" value="Aldo_ket_red"/>
    <property type="match status" value="1"/>
</dbReference>
<evidence type="ECO:0000313" key="6">
    <source>
        <dbReference type="Proteomes" id="UP000053370"/>
    </source>
</evidence>
<evidence type="ECO:0000256" key="3">
    <source>
        <dbReference type="ARBA" id="ARBA00023002"/>
    </source>
</evidence>
<dbReference type="STRING" id="1678840.ATC1_131781"/>
<dbReference type="InterPro" id="IPR005399">
    <property type="entry name" value="K_chnl_volt-dep_bsu_KCNAB-rel"/>
</dbReference>
<gene>
    <name evidence="5" type="ORF">ATC1_131781</name>
</gene>
<dbReference type="AlphaFoldDB" id="A0A0S7BYK4"/>
<dbReference type="InterPro" id="IPR036812">
    <property type="entry name" value="NAD(P)_OxRdtase_dom_sf"/>
</dbReference>
<comment type="similarity">
    <text evidence="1">Belongs to the shaker potassium channel beta subunit family.</text>
</comment>
<name>A0A0S7BYK4_9CHLR</name>
<proteinExistence type="inferred from homology"/>
<dbReference type="Proteomes" id="UP000053370">
    <property type="component" value="Unassembled WGS sequence"/>
</dbReference>
<keyword evidence="3" id="KW-0560">Oxidoreductase</keyword>
<dbReference type="Gene3D" id="3.20.20.100">
    <property type="entry name" value="NADP-dependent oxidoreductase domain"/>
    <property type="match status" value="1"/>
</dbReference>